<evidence type="ECO:0000256" key="2">
    <source>
        <dbReference type="SAM" id="SignalP"/>
    </source>
</evidence>
<sequence>MYLNRKVFFICLLSLLLGACRAGFLGLAPVGDRQEYTRARDCFNEGRYEQAVVELTEYIYKTKNVKRREVRAYRLLGLSYEHLDNPEKALEVYLEALEFHPDNIPLLLAAAQLYQRTGLSDRSMELYGQVLKEEPNNLAALSGQADNYAAQGFYSKARVLYDRFFEQEPNATPIYRARYANTFLKQREFSKAFQNITLALNQEPENPDFWLLSAKARYGLSQTQEALKDLNTALVLAPERKDLLAQKALWLYQEKSYEASLQTVQYILTAEPEDPLALFIKALNEYRLGKTVSARQQLEKLSHDDPYSFTGKVAAKLLENNF</sequence>
<dbReference type="InterPro" id="IPR019734">
    <property type="entry name" value="TPR_rpt"/>
</dbReference>
<proteinExistence type="predicted"/>
<dbReference type="GO" id="GO:0045892">
    <property type="term" value="P:negative regulation of DNA-templated transcription"/>
    <property type="evidence" value="ECO:0007669"/>
    <property type="project" value="InterPro"/>
</dbReference>
<dbReference type="InterPro" id="IPR044650">
    <property type="entry name" value="SRFR1-like"/>
</dbReference>
<dbReference type="EMBL" id="SUVG01000002">
    <property type="protein sequence ID" value="MBE6420894.1"/>
    <property type="molecule type" value="Genomic_DNA"/>
</dbReference>
<dbReference type="PROSITE" id="PS50005">
    <property type="entry name" value="TPR"/>
    <property type="match status" value="1"/>
</dbReference>
<dbReference type="Pfam" id="PF13432">
    <property type="entry name" value="TPR_16"/>
    <property type="match status" value="1"/>
</dbReference>
<dbReference type="PROSITE" id="PS50293">
    <property type="entry name" value="TPR_REGION"/>
    <property type="match status" value="1"/>
</dbReference>
<keyword evidence="2" id="KW-0732">Signal</keyword>
<evidence type="ECO:0000256" key="1">
    <source>
        <dbReference type="PROSITE-ProRule" id="PRU00339"/>
    </source>
</evidence>
<dbReference type="AlphaFoldDB" id="A0A928HDW5"/>
<dbReference type="InterPro" id="IPR011990">
    <property type="entry name" value="TPR-like_helical_dom_sf"/>
</dbReference>
<dbReference type="Proteomes" id="UP000725649">
    <property type="component" value="Unassembled WGS sequence"/>
</dbReference>
<feature type="repeat" description="TPR" evidence="1">
    <location>
        <begin position="70"/>
        <end position="103"/>
    </location>
</feature>
<keyword evidence="1" id="KW-0802">TPR repeat</keyword>
<dbReference type="SUPFAM" id="SSF48452">
    <property type="entry name" value="TPR-like"/>
    <property type="match status" value="1"/>
</dbReference>
<organism evidence="3 4">
    <name type="scientific">Candidatus Avelusimicrobium gallicola</name>
    <dbReference type="NCBI Taxonomy" id="2562704"/>
    <lineage>
        <taxon>Bacteria</taxon>
        <taxon>Pseudomonadati</taxon>
        <taxon>Elusimicrobiota</taxon>
        <taxon>Elusimicrobia</taxon>
        <taxon>Elusimicrobiales</taxon>
        <taxon>Elusimicrobiaceae</taxon>
        <taxon>Candidatus Avelusimicrobium</taxon>
    </lineage>
</organism>
<accession>A0A928HDW5</accession>
<protein>
    <submittedName>
        <fullName evidence="3">Tetratricopeptide repeat protein</fullName>
    </submittedName>
</protein>
<dbReference type="PANTHER" id="PTHR44749:SF1">
    <property type="entry name" value="TETRATRICOPEPTIDE-LIKE HELICAL DOMAIN-CONTAINING PROTEIN"/>
    <property type="match status" value="1"/>
</dbReference>
<reference evidence="3" key="1">
    <citation type="submission" date="2019-04" db="EMBL/GenBank/DDBJ databases">
        <title>Evolution of Biomass-Degrading Anaerobic Consortia Revealed by Metagenomics.</title>
        <authorList>
            <person name="Peng X."/>
        </authorList>
    </citation>
    <scope>NUCLEOTIDE SEQUENCE</scope>
    <source>
        <strain evidence="3">SIG66</strain>
    </source>
</reference>
<dbReference type="SMART" id="SM00028">
    <property type="entry name" value="TPR"/>
    <property type="match status" value="4"/>
</dbReference>
<dbReference type="PANTHER" id="PTHR44749">
    <property type="entry name" value="SUPPRESSOR OF RPS4-RLD 1"/>
    <property type="match status" value="1"/>
</dbReference>
<name>A0A928HDW5_9BACT</name>
<gene>
    <name evidence="3" type="ORF">E7027_01950</name>
</gene>
<feature type="chain" id="PRO_5037403160" evidence="2">
    <location>
        <begin position="23"/>
        <end position="322"/>
    </location>
</feature>
<evidence type="ECO:0000313" key="3">
    <source>
        <dbReference type="EMBL" id="MBE6420894.1"/>
    </source>
</evidence>
<dbReference type="Gene3D" id="1.25.40.10">
    <property type="entry name" value="Tetratricopeptide repeat domain"/>
    <property type="match status" value="2"/>
</dbReference>
<comment type="caution">
    <text evidence="3">The sequence shown here is derived from an EMBL/GenBank/DDBJ whole genome shotgun (WGS) entry which is preliminary data.</text>
</comment>
<dbReference type="Pfam" id="PF13428">
    <property type="entry name" value="TPR_14"/>
    <property type="match status" value="1"/>
</dbReference>
<dbReference type="PROSITE" id="PS51257">
    <property type="entry name" value="PROKAR_LIPOPROTEIN"/>
    <property type="match status" value="1"/>
</dbReference>
<feature type="signal peptide" evidence="2">
    <location>
        <begin position="1"/>
        <end position="22"/>
    </location>
</feature>
<evidence type="ECO:0000313" key="4">
    <source>
        <dbReference type="Proteomes" id="UP000725649"/>
    </source>
</evidence>